<feature type="transmembrane region" description="Helical" evidence="1">
    <location>
        <begin position="66"/>
        <end position="85"/>
    </location>
</feature>
<evidence type="ECO:0000259" key="2">
    <source>
        <dbReference type="Pfam" id="PF03779"/>
    </source>
</evidence>
<keyword evidence="1" id="KW-0812">Transmembrane</keyword>
<sequence>MAEQPTRPTTSDIAQHPDIAALRARYDWAVQQPSGQSVSGLAFLSGLYLAISPWVAGLFGRTNLTVNNLVTGIAVALLAAGIASANGRIHGLAWVLPIIGVWTIIAPWVLSPHTGGLSAIVNNVITGAVILVTGLACAALGREPTRGRRVHPAGGDGDYRTRL</sequence>
<keyword evidence="1" id="KW-1133">Transmembrane helix</keyword>
<organism evidence="3 4">
    <name type="scientific">Nonomuraea purpurea</name>
    <dbReference type="NCBI Taxonomy" id="1849276"/>
    <lineage>
        <taxon>Bacteria</taxon>
        <taxon>Bacillati</taxon>
        <taxon>Actinomycetota</taxon>
        <taxon>Actinomycetes</taxon>
        <taxon>Streptosporangiales</taxon>
        <taxon>Streptosporangiaceae</taxon>
        <taxon>Nonomuraea</taxon>
    </lineage>
</organism>
<dbReference type="RefSeq" id="WP_379530118.1">
    <property type="nucleotide sequence ID" value="NZ_JBHSBI010000011.1"/>
</dbReference>
<feature type="transmembrane region" description="Helical" evidence="1">
    <location>
        <begin position="116"/>
        <end position="140"/>
    </location>
</feature>
<gene>
    <name evidence="3" type="ORF">ACFOY2_22905</name>
</gene>
<comment type="caution">
    <text evidence="3">The sequence shown here is derived from an EMBL/GenBank/DDBJ whole genome shotgun (WGS) entry which is preliminary data.</text>
</comment>
<feature type="domain" description="SPW repeat-containing integral membrane" evidence="2">
    <location>
        <begin position="39"/>
        <end position="135"/>
    </location>
</feature>
<dbReference type="Proteomes" id="UP001595851">
    <property type="component" value="Unassembled WGS sequence"/>
</dbReference>
<accession>A0ABV8G7W8</accession>
<dbReference type="Pfam" id="PF03779">
    <property type="entry name" value="SPW"/>
    <property type="match status" value="1"/>
</dbReference>
<evidence type="ECO:0000256" key="1">
    <source>
        <dbReference type="SAM" id="Phobius"/>
    </source>
</evidence>
<keyword evidence="1" id="KW-0472">Membrane</keyword>
<feature type="transmembrane region" description="Helical" evidence="1">
    <location>
        <begin position="41"/>
        <end position="60"/>
    </location>
</feature>
<dbReference type="InterPro" id="IPR005530">
    <property type="entry name" value="SPW"/>
</dbReference>
<proteinExistence type="predicted"/>
<protein>
    <submittedName>
        <fullName evidence="3">SPW repeat protein</fullName>
    </submittedName>
</protein>
<evidence type="ECO:0000313" key="3">
    <source>
        <dbReference type="EMBL" id="MFC4010096.1"/>
    </source>
</evidence>
<dbReference type="EMBL" id="JBHSBI010000011">
    <property type="protein sequence ID" value="MFC4010096.1"/>
    <property type="molecule type" value="Genomic_DNA"/>
</dbReference>
<reference evidence="4" key="1">
    <citation type="journal article" date="2019" name="Int. J. Syst. Evol. Microbiol.">
        <title>The Global Catalogue of Microorganisms (GCM) 10K type strain sequencing project: providing services to taxonomists for standard genome sequencing and annotation.</title>
        <authorList>
            <consortium name="The Broad Institute Genomics Platform"/>
            <consortium name="The Broad Institute Genome Sequencing Center for Infectious Disease"/>
            <person name="Wu L."/>
            <person name="Ma J."/>
        </authorList>
    </citation>
    <scope>NUCLEOTIDE SEQUENCE [LARGE SCALE GENOMIC DNA]</scope>
    <source>
        <strain evidence="4">TBRC 1276</strain>
    </source>
</reference>
<keyword evidence="4" id="KW-1185">Reference proteome</keyword>
<name>A0ABV8G7W8_9ACTN</name>
<feature type="transmembrane region" description="Helical" evidence="1">
    <location>
        <begin position="92"/>
        <end position="110"/>
    </location>
</feature>
<evidence type="ECO:0000313" key="4">
    <source>
        <dbReference type="Proteomes" id="UP001595851"/>
    </source>
</evidence>